<comment type="caution">
    <text evidence="1">The sequence shown here is derived from an EMBL/GenBank/DDBJ whole genome shotgun (WGS) entry which is preliminary data.</text>
</comment>
<name>A0AAP5I6S0_9CYAN</name>
<dbReference type="InterPro" id="IPR012347">
    <property type="entry name" value="Ferritin-like"/>
</dbReference>
<dbReference type="Proteomes" id="UP000667802">
    <property type="component" value="Unassembled WGS sequence"/>
</dbReference>
<dbReference type="SUPFAM" id="SSF47240">
    <property type="entry name" value="Ferritin-like"/>
    <property type="match status" value="1"/>
</dbReference>
<keyword evidence="2" id="KW-1185">Reference proteome</keyword>
<dbReference type="RefSeq" id="WP_208342602.1">
    <property type="nucleotide sequence ID" value="NZ_CAWQFN010000169.1"/>
</dbReference>
<evidence type="ECO:0000313" key="1">
    <source>
        <dbReference type="EMBL" id="MDR9894687.1"/>
    </source>
</evidence>
<reference evidence="2" key="1">
    <citation type="journal article" date="2021" name="Science">
        <title>Hunting the eagle killer: A cyanobacterial neurotoxin causes vacuolar myelinopathy.</title>
        <authorList>
            <person name="Breinlinger S."/>
            <person name="Phillips T.J."/>
            <person name="Haram B.N."/>
            <person name="Mares J."/>
            <person name="Martinez Yerena J.A."/>
            <person name="Hrouzek P."/>
            <person name="Sobotka R."/>
            <person name="Henderson W.M."/>
            <person name="Schmieder P."/>
            <person name="Williams S.M."/>
            <person name="Lauderdale J.D."/>
            <person name="Wilde H.D."/>
            <person name="Gerrin W."/>
            <person name="Kust A."/>
            <person name="Washington J.W."/>
            <person name="Wagner C."/>
            <person name="Geier B."/>
            <person name="Liebeke M."/>
            <person name="Enke H."/>
            <person name="Niedermeyer T.H.J."/>
            <person name="Wilde S.B."/>
        </authorList>
    </citation>
    <scope>NUCLEOTIDE SEQUENCE [LARGE SCALE GENOMIC DNA]</scope>
    <source>
        <strain evidence="2">Thurmond2011</strain>
    </source>
</reference>
<organism evidence="1 2">
    <name type="scientific">Aetokthonos hydrillicola Thurmond2011</name>
    <dbReference type="NCBI Taxonomy" id="2712845"/>
    <lineage>
        <taxon>Bacteria</taxon>
        <taxon>Bacillati</taxon>
        <taxon>Cyanobacteriota</taxon>
        <taxon>Cyanophyceae</taxon>
        <taxon>Nostocales</taxon>
        <taxon>Hapalosiphonaceae</taxon>
        <taxon>Aetokthonos</taxon>
    </lineage>
</organism>
<gene>
    <name evidence="1" type="ORF">G7B40_008900</name>
</gene>
<accession>A0AAP5I6S0</accession>
<dbReference type="AlphaFoldDB" id="A0AAP5I6S0"/>
<sequence length="220" mass="24882">MNFLTYIVHLASSSAVAYYSASQIRDPKTRPNVLVDLQQAELGTVSFLQALSDRATAEGNARLAEKLTKHAADEKRHGLIFTHALKEINKQGINLPSKTDRQRSKELYRVSFTAYYEGYTEEQLKANVIDWDVFMASTYILELDGSGELTRMANALPEDNQSDRKLKLGMLSIAKDETYHAAYLYEAMMERMSATQVQKLVDHWRTRKLNALMAIAGTLL</sequence>
<dbReference type="InterPro" id="IPR009078">
    <property type="entry name" value="Ferritin-like_SF"/>
</dbReference>
<dbReference type="Gene3D" id="1.20.1260.10">
    <property type="match status" value="1"/>
</dbReference>
<protein>
    <submittedName>
        <fullName evidence="1">Ferritin-like domain-containing protein</fullName>
    </submittedName>
</protein>
<evidence type="ECO:0000313" key="2">
    <source>
        <dbReference type="Proteomes" id="UP000667802"/>
    </source>
</evidence>
<dbReference type="EMBL" id="JAALHA020000003">
    <property type="protein sequence ID" value="MDR9894687.1"/>
    <property type="molecule type" value="Genomic_DNA"/>
</dbReference>
<proteinExistence type="predicted"/>